<keyword evidence="7 8" id="KW-0349">Heme</keyword>
<evidence type="ECO:0000313" key="12">
    <source>
        <dbReference type="Proteomes" id="UP001497516"/>
    </source>
</evidence>
<reference evidence="11 12" key="1">
    <citation type="submission" date="2024-04" db="EMBL/GenBank/DDBJ databases">
        <authorList>
            <person name="Fracassetti M."/>
        </authorList>
    </citation>
    <scope>NUCLEOTIDE SEQUENCE [LARGE SCALE GENOMIC DNA]</scope>
</reference>
<evidence type="ECO:0008006" key="13">
    <source>
        <dbReference type="Google" id="ProtNLM"/>
    </source>
</evidence>
<keyword evidence="12" id="KW-1185">Reference proteome</keyword>
<dbReference type="GO" id="GO:0016125">
    <property type="term" value="P:sterol metabolic process"/>
    <property type="evidence" value="ECO:0007669"/>
    <property type="project" value="TreeGrafter"/>
</dbReference>
<evidence type="ECO:0000313" key="11">
    <source>
        <dbReference type="EMBL" id="CAL1362873.1"/>
    </source>
</evidence>
<dbReference type="Proteomes" id="UP001497516">
    <property type="component" value="Chromosome 10"/>
</dbReference>
<evidence type="ECO:0000256" key="3">
    <source>
        <dbReference type="ARBA" id="ARBA00022692"/>
    </source>
</evidence>
<dbReference type="AlphaFoldDB" id="A0AAV2D0Q4"/>
<dbReference type="Pfam" id="PF00067">
    <property type="entry name" value="p450"/>
    <property type="match status" value="1"/>
</dbReference>
<evidence type="ECO:0000256" key="7">
    <source>
        <dbReference type="PIRSR" id="PIRSR602403-1"/>
    </source>
</evidence>
<feature type="binding site" description="axial binding residue" evidence="7">
    <location>
        <position position="435"/>
    </location>
    <ligand>
        <name>heme</name>
        <dbReference type="ChEBI" id="CHEBI:30413"/>
    </ligand>
    <ligandPart>
        <name>Fe</name>
        <dbReference type="ChEBI" id="CHEBI:18248"/>
    </ligandPart>
</feature>
<dbReference type="GO" id="GO:0020037">
    <property type="term" value="F:heme binding"/>
    <property type="evidence" value="ECO:0007669"/>
    <property type="project" value="InterPro"/>
</dbReference>
<gene>
    <name evidence="11" type="ORF">LTRI10_LOCUS9664</name>
</gene>
<dbReference type="CDD" id="cd11043">
    <property type="entry name" value="CYP90-like"/>
    <property type="match status" value="1"/>
</dbReference>
<dbReference type="InterPro" id="IPR036396">
    <property type="entry name" value="Cyt_P450_sf"/>
</dbReference>
<dbReference type="InterPro" id="IPR002403">
    <property type="entry name" value="Cyt_P450_E_grp-IV"/>
</dbReference>
<keyword evidence="6 7" id="KW-0408">Iron</keyword>
<feature type="region of interest" description="Disordered" evidence="9">
    <location>
        <begin position="246"/>
        <end position="266"/>
    </location>
</feature>
<dbReference type="PANTHER" id="PTHR24286">
    <property type="entry name" value="CYTOCHROME P450 26"/>
    <property type="match status" value="1"/>
</dbReference>
<feature type="transmembrane region" description="Helical" evidence="10">
    <location>
        <begin position="287"/>
        <end position="311"/>
    </location>
</feature>
<evidence type="ECO:0000256" key="4">
    <source>
        <dbReference type="ARBA" id="ARBA00022723"/>
    </source>
</evidence>
<protein>
    <recommendedName>
        <fullName evidence="13">Cytochrome P450</fullName>
    </recommendedName>
</protein>
<keyword evidence="4 7" id="KW-0479">Metal-binding</keyword>
<comment type="similarity">
    <text evidence="2 8">Belongs to the cytochrome P450 family.</text>
</comment>
<organism evidence="11 12">
    <name type="scientific">Linum trigynum</name>
    <dbReference type="NCBI Taxonomy" id="586398"/>
    <lineage>
        <taxon>Eukaryota</taxon>
        <taxon>Viridiplantae</taxon>
        <taxon>Streptophyta</taxon>
        <taxon>Embryophyta</taxon>
        <taxon>Tracheophyta</taxon>
        <taxon>Spermatophyta</taxon>
        <taxon>Magnoliopsida</taxon>
        <taxon>eudicotyledons</taxon>
        <taxon>Gunneridae</taxon>
        <taxon>Pentapetalae</taxon>
        <taxon>rosids</taxon>
        <taxon>fabids</taxon>
        <taxon>Malpighiales</taxon>
        <taxon>Linaceae</taxon>
        <taxon>Linum</taxon>
    </lineage>
</organism>
<evidence type="ECO:0000256" key="8">
    <source>
        <dbReference type="RuleBase" id="RU000461"/>
    </source>
</evidence>
<keyword evidence="3 10" id="KW-0812">Transmembrane</keyword>
<dbReference type="PRINTS" id="PR00465">
    <property type="entry name" value="EP450IV"/>
</dbReference>
<evidence type="ECO:0000256" key="10">
    <source>
        <dbReference type="SAM" id="Phobius"/>
    </source>
</evidence>
<dbReference type="InterPro" id="IPR001128">
    <property type="entry name" value="Cyt_P450"/>
</dbReference>
<dbReference type="GO" id="GO:0004497">
    <property type="term" value="F:monooxygenase activity"/>
    <property type="evidence" value="ECO:0007669"/>
    <property type="project" value="UniProtKB-KW"/>
</dbReference>
<dbReference type="GO" id="GO:0010268">
    <property type="term" value="P:brassinosteroid homeostasis"/>
    <property type="evidence" value="ECO:0007669"/>
    <property type="project" value="TreeGrafter"/>
</dbReference>
<dbReference type="GO" id="GO:0016705">
    <property type="term" value="F:oxidoreductase activity, acting on paired donors, with incorporation or reduction of molecular oxygen"/>
    <property type="evidence" value="ECO:0007669"/>
    <property type="project" value="InterPro"/>
</dbReference>
<comment type="subcellular location">
    <subcellularLocation>
        <location evidence="1">Membrane</location>
        <topology evidence="1">Single-pass membrane protein</topology>
    </subcellularLocation>
</comment>
<accession>A0AAV2D0Q4</accession>
<comment type="cofactor">
    <cofactor evidence="7">
        <name>heme</name>
        <dbReference type="ChEBI" id="CHEBI:30413"/>
    </cofactor>
</comment>
<sequence length="491" mass="55296">MWVTELVCIVLGWVVVAVGQWVYRWRNPKCDKGTLPPGSMGLPFIGETFQLFRRSKSFDVPLFLTSRIQKHGKIFKTSVAGRAVVMSVDPDFNHYILQQEGKLVELWYMDSLAEFIGQQGPLKEVATAGNLHKNFKKLIHEHIGIESLKGDLLGLMDQVVNWTLESWAASPTGSVEVKSAVSKMTMDLSLSIMLGYDPLNTDPNLSKMFTEFRRGLLSFPLKLPGTVLHSCLQNRKKIMTMIMNTMKSKRDSSSSSTAETPTTGANHDMLDRFLDDKNVQTSVNDGAVGYVVFALLFAFAETIPSVLMLVMKLLPENPLVMEELVKENEEILRTRESKEGELTWKEYKSMNFTMNVINEILRLSGSIGLIRRAIDDIYVNGYVIPKGWTIAVMSTAVHLNPDTYDDPLSFNPWRWKGANASSKNFMPFGGGMRTCVGADYSKVLMAIFVHNLVTKYRWKTIKGGEVYRAPAVQFGDDYYVELSNKEASMDM</sequence>
<keyword evidence="10" id="KW-0472">Membrane</keyword>
<evidence type="ECO:0000256" key="6">
    <source>
        <dbReference type="ARBA" id="ARBA00023004"/>
    </source>
</evidence>
<evidence type="ECO:0000256" key="2">
    <source>
        <dbReference type="ARBA" id="ARBA00010617"/>
    </source>
</evidence>
<keyword evidence="8" id="KW-0560">Oxidoreductase</keyword>
<dbReference type="PANTHER" id="PTHR24286:SF320">
    <property type="entry name" value="CYTOCHROME P450"/>
    <property type="match status" value="1"/>
</dbReference>
<evidence type="ECO:0000256" key="9">
    <source>
        <dbReference type="SAM" id="MobiDB-lite"/>
    </source>
</evidence>
<dbReference type="GO" id="GO:0016020">
    <property type="term" value="C:membrane"/>
    <property type="evidence" value="ECO:0007669"/>
    <property type="project" value="UniProtKB-SubCell"/>
</dbReference>
<proteinExistence type="inferred from homology"/>
<keyword evidence="8" id="KW-0503">Monooxygenase</keyword>
<evidence type="ECO:0000256" key="1">
    <source>
        <dbReference type="ARBA" id="ARBA00004167"/>
    </source>
</evidence>
<dbReference type="GO" id="GO:0005506">
    <property type="term" value="F:iron ion binding"/>
    <property type="evidence" value="ECO:0007669"/>
    <property type="project" value="InterPro"/>
</dbReference>
<dbReference type="Gene3D" id="1.10.630.10">
    <property type="entry name" value="Cytochrome P450"/>
    <property type="match status" value="1"/>
</dbReference>
<name>A0AAV2D0Q4_9ROSI</name>
<dbReference type="InterPro" id="IPR017972">
    <property type="entry name" value="Cyt_P450_CS"/>
</dbReference>
<keyword evidence="5 10" id="KW-1133">Transmembrane helix</keyword>
<dbReference type="SUPFAM" id="SSF48264">
    <property type="entry name" value="Cytochrome P450"/>
    <property type="match status" value="1"/>
</dbReference>
<dbReference type="EMBL" id="OZ034814">
    <property type="protein sequence ID" value="CAL1362873.1"/>
    <property type="molecule type" value="Genomic_DNA"/>
</dbReference>
<dbReference type="PROSITE" id="PS00086">
    <property type="entry name" value="CYTOCHROME_P450"/>
    <property type="match status" value="1"/>
</dbReference>
<dbReference type="GO" id="GO:0016132">
    <property type="term" value="P:brassinosteroid biosynthetic process"/>
    <property type="evidence" value="ECO:0007669"/>
    <property type="project" value="TreeGrafter"/>
</dbReference>
<evidence type="ECO:0000256" key="5">
    <source>
        <dbReference type="ARBA" id="ARBA00022989"/>
    </source>
</evidence>